<evidence type="ECO:0000259" key="1">
    <source>
        <dbReference type="Pfam" id="PF05050"/>
    </source>
</evidence>
<keyword evidence="2" id="KW-0489">Methyltransferase</keyword>
<name>A0A7S6U2H8_9CYAN</name>
<dbReference type="PANTHER" id="PTHR34203">
    <property type="entry name" value="METHYLTRANSFERASE, FKBM FAMILY PROTEIN"/>
    <property type="match status" value="1"/>
</dbReference>
<dbReference type="Pfam" id="PF05050">
    <property type="entry name" value="Methyltransf_21"/>
    <property type="match status" value="1"/>
</dbReference>
<evidence type="ECO:0000313" key="2">
    <source>
        <dbReference type="EMBL" id="QOV23035.1"/>
    </source>
</evidence>
<dbReference type="Proteomes" id="UP000593846">
    <property type="component" value="Chromosome"/>
</dbReference>
<keyword evidence="3" id="KW-1185">Reference proteome</keyword>
<organism evidence="2 3">
    <name type="scientific">Anabaenopsis elenkinii CCIBt3563</name>
    <dbReference type="NCBI Taxonomy" id="2779889"/>
    <lineage>
        <taxon>Bacteria</taxon>
        <taxon>Bacillati</taxon>
        <taxon>Cyanobacteriota</taxon>
        <taxon>Cyanophyceae</taxon>
        <taxon>Nostocales</taxon>
        <taxon>Nodulariaceae</taxon>
        <taxon>Anabaenopsis</taxon>
    </lineage>
</organism>
<dbReference type="SUPFAM" id="SSF53335">
    <property type="entry name" value="S-adenosyl-L-methionine-dependent methyltransferases"/>
    <property type="match status" value="1"/>
</dbReference>
<sequence length="228" mass="25345">MNKEPQANITTELEDDTYISQIMSRVLNQNSNCIDIGCHSGSILSQMLSLSPFGIHYAFEPIPDLANKLKENFPTVNVYAIALSDIEGEATFHHVISNPGYSGLKQRTYDTPDEQIKTITVKTARLDDVLPPDLKVDFIKIDVEGAEMQVLKGAIRTLKVYKPYVIFEHGQGAANHYGTTPEMIYGFLVNECGFNIFKLNGSNPLSQAQFVSIYNSGSAWNFFAQHGC</sequence>
<proteinExistence type="predicted"/>
<gene>
    <name evidence="2" type="ORF">IM676_01345</name>
</gene>
<dbReference type="GO" id="GO:0008168">
    <property type="term" value="F:methyltransferase activity"/>
    <property type="evidence" value="ECO:0007669"/>
    <property type="project" value="UniProtKB-KW"/>
</dbReference>
<dbReference type="InterPro" id="IPR029063">
    <property type="entry name" value="SAM-dependent_MTases_sf"/>
</dbReference>
<dbReference type="EMBL" id="CP063311">
    <property type="protein sequence ID" value="QOV23035.1"/>
    <property type="molecule type" value="Genomic_DNA"/>
</dbReference>
<dbReference type="KEGG" id="aee:IM676_01345"/>
<feature type="domain" description="Methyltransferase FkbM" evidence="1">
    <location>
        <begin position="52"/>
        <end position="195"/>
    </location>
</feature>
<dbReference type="NCBIfam" id="TIGR01444">
    <property type="entry name" value="fkbM_fam"/>
    <property type="match status" value="1"/>
</dbReference>
<dbReference type="InterPro" id="IPR052514">
    <property type="entry name" value="SAM-dependent_MTase"/>
</dbReference>
<dbReference type="PANTHER" id="PTHR34203:SF15">
    <property type="entry name" value="SLL1173 PROTEIN"/>
    <property type="match status" value="1"/>
</dbReference>
<dbReference type="InterPro" id="IPR006342">
    <property type="entry name" value="FkbM_mtfrase"/>
</dbReference>
<protein>
    <submittedName>
        <fullName evidence="2">FkbM family methyltransferase</fullName>
    </submittedName>
</protein>
<keyword evidence="2" id="KW-0808">Transferase</keyword>
<evidence type="ECO:0000313" key="3">
    <source>
        <dbReference type="Proteomes" id="UP000593846"/>
    </source>
</evidence>
<accession>A0A7S6U2H8</accession>
<dbReference type="AlphaFoldDB" id="A0A7S6U2H8"/>
<dbReference type="RefSeq" id="WP_200988645.1">
    <property type="nucleotide sequence ID" value="NZ_CP063311.1"/>
</dbReference>
<dbReference type="GO" id="GO:0032259">
    <property type="term" value="P:methylation"/>
    <property type="evidence" value="ECO:0007669"/>
    <property type="project" value="UniProtKB-KW"/>
</dbReference>
<reference evidence="3" key="1">
    <citation type="submission" date="2020-10" db="EMBL/GenBank/DDBJ databases">
        <title>Genome-based taxonomic classification of the species Anabaenopsis elenkinii.</title>
        <authorList>
            <person name="Delbaje E."/>
            <person name="Andreote A.P.D."/>
            <person name="Pellegrinetti T.A."/>
            <person name="Cruz R.B."/>
            <person name="Branco L.H.Z."/>
            <person name="Fiore M.F."/>
        </authorList>
    </citation>
    <scope>NUCLEOTIDE SEQUENCE [LARGE SCALE GENOMIC DNA]</scope>
    <source>
        <strain evidence="3">CCIBt3563</strain>
    </source>
</reference>
<dbReference type="Gene3D" id="3.40.50.150">
    <property type="entry name" value="Vaccinia Virus protein VP39"/>
    <property type="match status" value="1"/>
</dbReference>